<proteinExistence type="predicted"/>
<dbReference type="RefSeq" id="WP_129205398.1">
    <property type="nucleotide sequence ID" value="NZ_CP035495.1"/>
</dbReference>
<dbReference type="EMBL" id="CP035495">
    <property type="protein sequence ID" value="QAY64245.1"/>
    <property type="molecule type" value="Genomic_DNA"/>
</dbReference>
<gene>
    <name evidence="1" type="ORF">ET495_14665</name>
</gene>
<evidence type="ECO:0000313" key="2">
    <source>
        <dbReference type="Proteomes" id="UP000291758"/>
    </source>
</evidence>
<organism evidence="1 2">
    <name type="scientific">Xylanimonas allomyrinae</name>
    <dbReference type="NCBI Taxonomy" id="2509459"/>
    <lineage>
        <taxon>Bacteria</taxon>
        <taxon>Bacillati</taxon>
        <taxon>Actinomycetota</taxon>
        <taxon>Actinomycetes</taxon>
        <taxon>Micrococcales</taxon>
        <taxon>Promicromonosporaceae</taxon>
        <taxon>Xylanimonas</taxon>
    </lineage>
</organism>
<keyword evidence="2" id="KW-1185">Reference proteome</keyword>
<reference evidence="1 2" key="1">
    <citation type="submission" date="2019-01" db="EMBL/GenBank/DDBJ databases">
        <title>Genome sequencing of strain 2JSPR-7.</title>
        <authorList>
            <person name="Heo J."/>
            <person name="Kim S.-J."/>
            <person name="Kim J.-S."/>
            <person name="Hong S.-B."/>
            <person name="Kwon S.-W."/>
        </authorList>
    </citation>
    <scope>NUCLEOTIDE SEQUENCE [LARGE SCALE GENOMIC DNA]</scope>
    <source>
        <strain evidence="1 2">2JSPR-7</strain>
    </source>
</reference>
<dbReference type="OrthoDB" id="3255669at2"/>
<sequence length="211" mass="22531">MDRTRGRPASLVATCALGVGAALLTRRMTQTWGTLAGEADEVLAGDGILPHADVVATRGIGIAAPPRAVWPWLVQLGYGRGGFYSYDRIERMIGLDIHSADRVEERWQGLAVGDPVHLAPQVALRVAELEPGSHLVLEGDGSLPGAGAAPYAFTWAFVLRPVDAGTRLLVRERYRPLGAGGRVLAEVVQPMSFVMTAAMLRGIRERSLTAA</sequence>
<accession>A0A4P6EP84</accession>
<dbReference type="Proteomes" id="UP000291758">
    <property type="component" value="Chromosome"/>
</dbReference>
<dbReference type="InterPro" id="IPR023393">
    <property type="entry name" value="START-like_dom_sf"/>
</dbReference>
<dbReference type="AlphaFoldDB" id="A0A4P6EP84"/>
<name>A0A4P6EP84_9MICO</name>
<dbReference type="KEGG" id="xyl:ET495_14665"/>
<protein>
    <submittedName>
        <fullName evidence="1">SRPBCC family protein</fullName>
    </submittedName>
</protein>
<evidence type="ECO:0000313" key="1">
    <source>
        <dbReference type="EMBL" id="QAY64245.1"/>
    </source>
</evidence>
<dbReference type="SUPFAM" id="SSF55961">
    <property type="entry name" value="Bet v1-like"/>
    <property type="match status" value="1"/>
</dbReference>
<dbReference type="Gene3D" id="3.30.530.20">
    <property type="match status" value="1"/>
</dbReference>